<dbReference type="SUPFAM" id="SSF54197">
    <property type="entry name" value="HIT-like"/>
    <property type="match status" value="1"/>
</dbReference>
<proteinExistence type="predicted"/>
<dbReference type="InterPro" id="IPR036265">
    <property type="entry name" value="HIT-like_sf"/>
</dbReference>
<protein>
    <submittedName>
        <fullName evidence="5">Histidine triad (HIT) family protein</fullName>
    </submittedName>
</protein>
<dbReference type="AlphaFoldDB" id="A0A7W3JT53"/>
<dbReference type="PRINTS" id="PR00332">
    <property type="entry name" value="HISTRIAD"/>
</dbReference>
<feature type="domain" description="HIT" evidence="4">
    <location>
        <begin position="8"/>
        <end position="115"/>
    </location>
</feature>
<name>A0A7W3JT53_9MICO</name>
<keyword evidence="6" id="KW-1185">Reference proteome</keyword>
<dbReference type="InterPro" id="IPR001310">
    <property type="entry name" value="Histidine_triad_HIT"/>
</dbReference>
<accession>A0A7W3JT53</accession>
<dbReference type="PANTHER" id="PTHR23089">
    <property type="entry name" value="HISTIDINE TRIAD HIT PROTEIN"/>
    <property type="match status" value="1"/>
</dbReference>
<evidence type="ECO:0000256" key="1">
    <source>
        <dbReference type="PIRSR" id="PIRSR601310-1"/>
    </source>
</evidence>
<dbReference type="Gene3D" id="3.30.428.10">
    <property type="entry name" value="HIT-like"/>
    <property type="match status" value="1"/>
</dbReference>
<evidence type="ECO:0000313" key="6">
    <source>
        <dbReference type="Proteomes" id="UP000524237"/>
    </source>
</evidence>
<dbReference type="Proteomes" id="UP000524237">
    <property type="component" value="Unassembled WGS sequence"/>
</dbReference>
<feature type="short sequence motif" description="Histidine triad motif" evidence="2 3">
    <location>
        <begin position="100"/>
        <end position="104"/>
    </location>
</feature>
<organism evidence="5 6">
    <name type="scientific">Alpinimonas psychrophila</name>
    <dbReference type="NCBI Taxonomy" id="748908"/>
    <lineage>
        <taxon>Bacteria</taxon>
        <taxon>Bacillati</taxon>
        <taxon>Actinomycetota</taxon>
        <taxon>Actinomycetes</taxon>
        <taxon>Micrococcales</taxon>
        <taxon>Microbacteriaceae</taxon>
        <taxon>Alpinimonas</taxon>
    </lineage>
</organism>
<evidence type="ECO:0000313" key="5">
    <source>
        <dbReference type="EMBL" id="MBA8828622.1"/>
    </source>
</evidence>
<reference evidence="5 6" key="1">
    <citation type="submission" date="2020-07" db="EMBL/GenBank/DDBJ databases">
        <title>Sequencing the genomes of 1000 actinobacteria strains.</title>
        <authorList>
            <person name="Klenk H.-P."/>
        </authorList>
    </citation>
    <scope>NUCLEOTIDE SEQUENCE [LARGE SCALE GENOMIC DNA]</scope>
    <source>
        <strain evidence="5 6">DSM 23737</strain>
    </source>
</reference>
<dbReference type="RefSeq" id="WP_182484017.1">
    <property type="nucleotide sequence ID" value="NZ_JACGWU010000001.1"/>
</dbReference>
<dbReference type="Pfam" id="PF11969">
    <property type="entry name" value="DcpS_C"/>
    <property type="match status" value="1"/>
</dbReference>
<evidence type="ECO:0000256" key="3">
    <source>
        <dbReference type="PROSITE-ProRule" id="PRU00464"/>
    </source>
</evidence>
<dbReference type="GO" id="GO:0003824">
    <property type="term" value="F:catalytic activity"/>
    <property type="evidence" value="ECO:0007669"/>
    <property type="project" value="InterPro"/>
</dbReference>
<dbReference type="PROSITE" id="PS51084">
    <property type="entry name" value="HIT_2"/>
    <property type="match status" value="1"/>
</dbReference>
<feature type="active site" description="Tele-AMP-histidine intermediate" evidence="1">
    <location>
        <position position="102"/>
    </location>
</feature>
<dbReference type="InterPro" id="IPR011146">
    <property type="entry name" value="HIT-like"/>
</dbReference>
<comment type="caution">
    <text evidence="5">The sequence shown here is derived from an EMBL/GenBank/DDBJ whole genome shotgun (WGS) entry which is preliminary data.</text>
</comment>
<sequence>MNTTGPSIFTKIIDREIPADIVFENERLIAIRDINPQAPLHLLVVPKTPAFANVTELAIGDPGLLAEVVATAHNLATLHASGEYRLVFNSGESAGQTVFHVHAHVLAGNLQDHTLA</sequence>
<dbReference type="EMBL" id="JACGWU010000001">
    <property type="protein sequence ID" value="MBA8828622.1"/>
    <property type="molecule type" value="Genomic_DNA"/>
</dbReference>
<evidence type="ECO:0000256" key="2">
    <source>
        <dbReference type="PIRSR" id="PIRSR601310-3"/>
    </source>
</evidence>
<gene>
    <name evidence="5" type="ORF">FB555_000693</name>
</gene>
<evidence type="ECO:0000259" key="4">
    <source>
        <dbReference type="PROSITE" id="PS51084"/>
    </source>
</evidence>